<comment type="catalytic activity">
    <reaction evidence="14">
        <text>pyruvate + ATP = phosphoenolpyruvate + ADP + H(+)</text>
        <dbReference type="Rhea" id="RHEA:18157"/>
        <dbReference type="ChEBI" id="CHEBI:15361"/>
        <dbReference type="ChEBI" id="CHEBI:15378"/>
        <dbReference type="ChEBI" id="CHEBI:30616"/>
        <dbReference type="ChEBI" id="CHEBI:58702"/>
        <dbReference type="ChEBI" id="CHEBI:456216"/>
        <dbReference type="EC" id="2.7.1.40"/>
    </reaction>
</comment>
<dbReference type="GO" id="GO:0030955">
    <property type="term" value="F:potassium ion binding"/>
    <property type="evidence" value="ECO:0007669"/>
    <property type="project" value="InterPro"/>
</dbReference>
<evidence type="ECO:0000256" key="13">
    <source>
        <dbReference type="ARBA" id="ARBA00023317"/>
    </source>
</evidence>
<evidence type="ECO:0000256" key="9">
    <source>
        <dbReference type="ARBA" id="ARBA00022777"/>
    </source>
</evidence>
<proteinExistence type="inferred from homology"/>
<dbReference type="Pfam" id="PF00224">
    <property type="entry name" value="PK"/>
    <property type="match status" value="1"/>
</dbReference>
<sequence>MEFYGTLGPACASAEVLSRMLDAGMTGARLNLSHMGLSEAEPWLEALFNAGRSRGLRPELLIDTQGPELRTGPLERPLCLAEGETLELGEGGLPLPERLIELLEPGMRLLLDDGAMLLEVTAPRRARVLRGGTLGSRKGLTVEGLEYEAPPLTPRDCENLRAARDFGVTAVMQSFTRSARDIAAVRSALGDAGIRVFAKVESREGVEAMPELLPVSDMIVIARGDLGAAFGIYALPPLQKRLAAACRAAGAPFMVVTQLLYSMQQNPVPTRAEVSDIYNAVLDGAAALMLTNETAAGKYPAEAMRALVLAAGADS</sequence>
<comment type="cofactor">
    <cofactor evidence="1">
        <name>K(+)</name>
        <dbReference type="ChEBI" id="CHEBI:29103"/>
    </cofactor>
</comment>
<feature type="domain" description="Pyruvate kinase barrel" evidence="15">
    <location>
        <begin position="5"/>
        <end position="303"/>
    </location>
</feature>
<evidence type="ECO:0000256" key="8">
    <source>
        <dbReference type="ARBA" id="ARBA00022741"/>
    </source>
</evidence>
<evidence type="ECO:0000256" key="4">
    <source>
        <dbReference type="ARBA" id="ARBA00012142"/>
    </source>
</evidence>
<evidence type="ECO:0000256" key="12">
    <source>
        <dbReference type="ARBA" id="ARBA00023152"/>
    </source>
</evidence>
<gene>
    <name evidence="16" type="ORF">IAD36_08990</name>
</gene>
<dbReference type="SUPFAM" id="SSF50800">
    <property type="entry name" value="PK beta-barrel domain-like"/>
    <property type="match status" value="1"/>
</dbReference>
<keyword evidence="9 14" id="KW-0418">Kinase</keyword>
<evidence type="ECO:0000313" key="16">
    <source>
        <dbReference type="EMBL" id="HIR55712.1"/>
    </source>
</evidence>
<evidence type="ECO:0000256" key="11">
    <source>
        <dbReference type="ARBA" id="ARBA00022842"/>
    </source>
</evidence>
<evidence type="ECO:0000256" key="6">
    <source>
        <dbReference type="ARBA" id="ARBA00022679"/>
    </source>
</evidence>
<reference evidence="16" key="2">
    <citation type="journal article" date="2021" name="PeerJ">
        <title>Extensive microbial diversity within the chicken gut microbiome revealed by metagenomics and culture.</title>
        <authorList>
            <person name="Gilroy R."/>
            <person name="Ravi A."/>
            <person name="Getino M."/>
            <person name="Pursley I."/>
            <person name="Horton D.L."/>
            <person name="Alikhan N.F."/>
            <person name="Baker D."/>
            <person name="Gharbi K."/>
            <person name="Hall N."/>
            <person name="Watson M."/>
            <person name="Adriaenssens E.M."/>
            <person name="Foster-Nyarko E."/>
            <person name="Jarju S."/>
            <person name="Secka A."/>
            <person name="Antonio M."/>
            <person name="Oren A."/>
            <person name="Chaudhuri R.R."/>
            <person name="La Ragione R."/>
            <person name="Hildebrand F."/>
            <person name="Pallen M.J."/>
        </authorList>
    </citation>
    <scope>NUCLEOTIDE SEQUENCE</scope>
    <source>
        <strain evidence="16">ChiGjej3B3-7149</strain>
    </source>
</reference>
<dbReference type="GO" id="GO:0016301">
    <property type="term" value="F:kinase activity"/>
    <property type="evidence" value="ECO:0007669"/>
    <property type="project" value="UniProtKB-KW"/>
</dbReference>
<evidence type="ECO:0000259" key="15">
    <source>
        <dbReference type="Pfam" id="PF00224"/>
    </source>
</evidence>
<evidence type="ECO:0000256" key="1">
    <source>
        <dbReference type="ARBA" id="ARBA00001958"/>
    </source>
</evidence>
<protein>
    <recommendedName>
        <fullName evidence="5 14">Pyruvate kinase</fullName>
        <ecNumber evidence="4 14">2.7.1.40</ecNumber>
    </recommendedName>
</protein>
<dbReference type="EC" id="2.7.1.40" evidence="4 14"/>
<dbReference type="AlphaFoldDB" id="A0A9D1DMV7"/>
<keyword evidence="10" id="KW-0067">ATP-binding</keyword>
<dbReference type="GO" id="GO:0005524">
    <property type="term" value="F:ATP binding"/>
    <property type="evidence" value="ECO:0007669"/>
    <property type="project" value="UniProtKB-KW"/>
</dbReference>
<comment type="similarity">
    <text evidence="3 14">Belongs to the pyruvate kinase family.</text>
</comment>
<keyword evidence="8" id="KW-0547">Nucleotide-binding</keyword>
<keyword evidence="6 14" id="KW-0808">Transferase</keyword>
<keyword evidence="13 16" id="KW-0670">Pyruvate</keyword>
<dbReference type="Gene3D" id="2.40.33.10">
    <property type="entry name" value="PK beta-barrel domain-like"/>
    <property type="match status" value="1"/>
</dbReference>
<evidence type="ECO:0000256" key="2">
    <source>
        <dbReference type="ARBA" id="ARBA00004997"/>
    </source>
</evidence>
<dbReference type="InterPro" id="IPR015813">
    <property type="entry name" value="Pyrv/PenolPyrv_kinase-like_dom"/>
</dbReference>
<organism evidence="16 17">
    <name type="scientific">Candidatus Scatomorpha intestinigallinarum</name>
    <dbReference type="NCBI Taxonomy" id="2840923"/>
    <lineage>
        <taxon>Bacteria</taxon>
        <taxon>Bacillati</taxon>
        <taxon>Bacillota</taxon>
        <taxon>Clostridia</taxon>
        <taxon>Eubacteriales</taxon>
        <taxon>Candidatus Scatomorpha</taxon>
    </lineage>
</organism>
<dbReference type="PRINTS" id="PR01050">
    <property type="entry name" value="PYRUVTKNASE"/>
</dbReference>
<dbReference type="GO" id="GO:0004743">
    <property type="term" value="F:pyruvate kinase activity"/>
    <property type="evidence" value="ECO:0007669"/>
    <property type="project" value="UniProtKB-EC"/>
</dbReference>
<evidence type="ECO:0000256" key="7">
    <source>
        <dbReference type="ARBA" id="ARBA00022723"/>
    </source>
</evidence>
<dbReference type="SUPFAM" id="SSF51621">
    <property type="entry name" value="Phosphoenolpyruvate/pyruvate domain"/>
    <property type="match status" value="1"/>
</dbReference>
<evidence type="ECO:0000256" key="10">
    <source>
        <dbReference type="ARBA" id="ARBA00022840"/>
    </source>
</evidence>
<keyword evidence="11 14" id="KW-0460">Magnesium</keyword>
<accession>A0A9D1DMV7</accession>
<dbReference type="InterPro" id="IPR015806">
    <property type="entry name" value="Pyrv_Knase_insert_dom_sf"/>
</dbReference>
<evidence type="ECO:0000256" key="14">
    <source>
        <dbReference type="RuleBase" id="RU000504"/>
    </source>
</evidence>
<dbReference type="InterPro" id="IPR001697">
    <property type="entry name" value="Pyr_Knase"/>
</dbReference>
<comment type="pathway">
    <text evidence="2 14">Carbohydrate degradation; glycolysis; pyruvate from D-glyceraldehyde 3-phosphate: step 5/5.</text>
</comment>
<evidence type="ECO:0000256" key="5">
    <source>
        <dbReference type="ARBA" id="ARBA00018587"/>
    </source>
</evidence>
<dbReference type="Gene3D" id="3.20.20.60">
    <property type="entry name" value="Phosphoenolpyruvate-binding domains"/>
    <property type="match status" value="1"/>
</dbReference>
<name>A0A9D1DMV7_9FIRM</name>
<dbReference type="InterPro" id="IPR011037">
    <property type="entry name" value="Pyrv_Knase-like_insert_dom_sf"/>
</dbReference>
<keyword evidence="12 14" id="KW-0324">Glycolysis</keyword>
<dbReference type="EMBL" id="DVHH01000215">
    <property type="protein sequence ID" value="HIR55712.1"/>
    <property type="molecule type" value="Genomic_DNA"/>
</dbReference>
<comment type="caution">
    <text evidence="16">The sequence shown here is derived from an EMBL/GenBank/DDBJ whole genome shotgun (WGS) entry which is preliminary data.</text>
</comment>
<dbReference type="InterPro" id="IPR015793">
    <property type="entry name" value="Pyrv_Knase_brl"/>
</dbReference>
<dbReference type="GO" id="GO:0000287">
    <property type="term" value="F:magnesium ion binding"/>
    <property type="evidence" value="ECO:0007669"/>
    <property type="project" value="InterPro"/>
</dbReference>
<evidence type="ECO:0000256" key="3">
    <source>
        <dbReference type="ARBA" id="ARBA00008663"/>
    </source>
</evidence>
<dbReference type="PANTHER" id="PTHR11817">
    <property type="entry name" value="PYRUVATE KINASE"/>
    <property type="match status" value="1"/>
</dbReference>
<keyword evidence="7" id="KW-0479">Metal-binding</keyword>
<reference evidence="16" key="1">
    <citation type="submission" date="2020-10" db="EMBL/GenBank/DDBJ databases">
        <authorList>
            <person name="Gilroy R."/>
        </authorList>
    </citation>
    <scope>NUCLEOTIDE SEQUENCE</scope>
    <source>
        <strain evidence="16">ChiGjej3B3-7149</strain>
    </source>
</reference>
<dbReference type="InterPro" id="IPR040442">
    <property type="entry name" value="Pyrv_kinase-like_dom_sf"/>
</dbReference>
<evidence type="ECO:0000313" key="17">
    <source>
        <dbReference type="Proteomes" id="UP000824238"/>
    </source>
</evidence>
<dbReference type="Proteomes" id="UP000824238">
    <property type="component" value="Unassembled WGS sequence"/>
</dbReference>